<proteinExistence type="inferred from homology"/>
<evidence type="ECO:0000313" key="2">
    <source>
        <dbReference type="EMBL" id="ACL24006.1"/>
    </source>
</evidence>
<accession>B8G749</accession>
<evidence type="ECO:0000256" key="1">
    <source>
        <dbReference type="ARBA" id="ARBA00009981"/>
    </source>
</evidence>
<dbReference type="InterPro" id="IPR036165">
    <property type="entry name" value="YefM-like_sf"/>
</dbReference>
<dbReference type="OrthoDB" id="9800503at2"/>
<evidence type="ECO:0000313" key="3">
    <source>
        <dbReference type="Proteomes" id="UP000002508"/>
    </source>
</evidence>
<dbReference type="Proteomes" id="UP000002508">
    <property type="component" value="Chromosome"/>
</dbReference>
<gene>
    <name evidence="2" type="ordered locus">Cagg_1093</name>
</gene>
<protein>
    <submittedName>
        <fullName evidence="2">Prevent-host-death family protein</fullName>
    </submittedName>
</protein>
<dbReference type="KEGG" id="cag:Cagg_1093"/>
<dbReference type="HOGENOM" id="CLU_163140_3_2_0"/>
<dbReference type="EMBL" id="CP001337">
    <property type="protein sequence ID" value="ACL24006.1"/>
    <property type="molecule type" value="Genomic_DNA"/>
</dbReference>
<dbReference type="AlphaFoldDB" id="B8G749"/>
<dbReference type="eggNOG" id="COG4118">
    <property type="taxonomic scope" value="Bacteria"/>
</dbReference>
<dbReference type="SUPFAM" id="SSF143120">
    <property type="entry name" value="YefM-like"/>
    <property type="match status" value="1"/>
</dbReference>
<reference evidence="2" key="1">
    <citation type="submission" date="2008-12" db="EMBL/GenBank/DDBJ databases">
        <title>Complete sequence of Chloroflexus aggregans DSM 9485.</title>
        <authorList>
            <consortium name="US DOE Joint Genome Institute"/>
            <person name="Lucas S."/>
            <person name="Copeland A."/>
            <person name="Lapidus A."/>
            <person name="Glavina del Rio T."/>
            <person name="Dalin E."/>
            <person name="Tice H."/>
            <person name="Pitluck S."/>
            <person name="Foster B."/>
            <person name="Larimer F."/>
            <person name="Land M."/>
            <person name="Hauser L."/>
            <person name="Kyrpides N."/>
            <person name="Mikhailova N."/>
            <person name="Bryant D."/>
            <person name="Richardson P."/>
        </authorList>
    </citation>
    <scope>NUCLEOTIDE SEQUENCE</scope>
    <source>
        <strain evidence="2">DSM 9485</strain>
    </source>
</reference>
<dbReference type="RefSeq" id="WP_012616370.1">
    <property type="nucleotide sequence ID" value="NC_011831.1"/>
</dbReference>
<sequence length="74" mass="8111">MLQVNLEEAKGRLPELVNAVLKGETVLIVTDLQAIVQLVPVISSMRRQFGSAKGLIVMADTFDAPLPDFNPYMP</sequence>
<comment type="similarity">
    <text evidence="1">Belongs to the phD/YefM antitoxin family.</text>
</comment>
<dbReference type="STRING" id="326427.Cagg_1093"/>
<name>B8G749_CHLAD</name>
<organism evidence="2 3">
    <name type="scientific">Chloroflexus aggregans (strain MD-66 / DSM 9485)</name>
    <dbReference type="NCBI Taxonomy" id="326427"/>
    <lineage>
        <taxon>Bacteria</taxon>
        <taxon>Bacillati</taxon>
        <taxon>Chloroflexota</taxon>
        <taxon>Chloroflexia</taxon>
        <taxon>Chloroflexales</taxon>
        <taxon>Chloroflexineae</taxon>
        <taxon>Chloroflexaceae</taxon>
        <taxon>Chloroflexus</taxon>
    </lineage>
</organism>
<keyword evidence="3" id="KW-1185">Reference proteome</keyword>